<reference evidence="10" key="1">
    <citation type="journal article" date="2020" name="bioRxiv">
        <title>Whole genome comparisons of ergot fungi reveals the divergence and evolution of species within the genus Claviceps are the result of varying mechanisms driving genome evolution and host range expansion.</title>
        <authorList>
            <person name="Wyka S.A."/>
            <person name="Mondo S.J."/>
            <person name="Liu M."/>
            <person name="Dettman J."/>
            <person name="Nalam V."/>
            <person name="Broders K.D."/>
        </authorList>
    </citation>
    <scope>NUCLEOTIDE SEQUENCE</scope>
    <source>
        <strain evidence="10">CCC 1102</strain>
    </source>
</reference>
<comment type="function">
    <text evidence="7">Plays an important role in the control of DNA replication and the maintenance of replication fork stability.</text>
</comment>
<evidence type="ECO:0000256" key="7">
    <source>
        <dbReference type="RuleBase" id="RU366049"/>
    </source>
</evidence>
<evidence type="ECO:0000256" key="3">
    <source>
        <dbReference type="ARBA" id="ARBA00022763"/>
    </source>
</evidence>
<name>A0A9P7SRB8_9HYPO</name>
<feature type="compositionally biased region" description="Basic and acidic residues" evidence="8">
    <location>
        <begin position="296"/>
        <end position="305"/>
    </location>
</feature>
<dbReference type="GO" id="GO:0003677">
    <property type="term" value="F:DNA binding"/>
    <property type="evidence" value="ECO:0007669"/>
    <property type="project" value="TreeGrafter"/>
</dbReference>
<keyword evidence="3 7" id="KW-0227">DNA damage</keyword>
<dbReference type="Proteomes" id="UP000784919">
    <property type="component" value="Unassembled WGS sequence"/>
</dbReference>
<dbReference type="AlphaFoldDB" id="A0A9P7SRB8"/>
<gene>
    <name evidence="10" type="ORF">E4U56_005142</name>
</gene>
<dbReference type="OrthoDB" id="437078at2759"/>
<dbReference type="GO" id="GO:0000076">
    <property type="term" value="P:DNA replication checkpoint signaling"/>
    <property type="evidence" value="ECO:0007669"/>
    <property type="project" value="UniProtKB-UniRule"/>
</dbReference>
<organism evidence="10 11">
    <name type="scientific">Claviceps arundinis</name>
    <dbReference type="NCBI Taxonomy" id="1623583"/>
    <lineage>
        <taxon>Eukaryota</taxon>
        <taxon>Fungi</taxon>
        <taxon>Dikarya</taxon>
        <taxon>Ascomycota</taxon>
        <taxon>Pezizomycotina</taxon>
        <taxon>Sordariomycetes</taxon>
        <taxon>Hypocreomycetidae</taxon>
        <taxon>Hypocreales</taxon>
        <taxon>Clavicipitaceae</taxon>
        <taxon>Claviceps</taxon>
    </lineage>
</organism>
<feature type="region of interest" description="Disordered" evidence="8">
    <location>
        <begin position="170"/>
        <end position="336"/>
    </location>
</feature>
<evidence type="ECO:0000256" key="8">
    <source>
        <dbReference type="SAM" id="MobiDB-lite"/>
    </source>
</evidence>
<evidence type="ECO:0000256" key="2">
    <source>
        <dbReference type="ARBA" id="ARBA00006075"/>
    </source>
</evidence>
<feature type="domain" description="Chromosome segregation in meiosis protein 3" evidence="9">
    <location>
        <begin position="68"/>
        <end position="149"/>
    </location>
</feature>
<protein>
    <recommendedName>
        <fullName evidence="7">Chromosome segregation in meiosis protein</fullName>
    </recommendedName>
</protein>
<keyword evidence="5 7" id="KW-0539">Nucleus</keyword>
<sequence length="336" mass="36790">MSNLLSAGQLPRNRHDDLENYGIDPFDDPFATPSPPSSPKKRKELASQGLGIDQEVSVPKRAREPRVKLDESRLLGPSGLPKLRKRARDLNLKGKGHEFSDAARLLSFYQIWLDDLFPKAKFLDALAMVEKLGHKKQIVVARNEILNEGKPKAQEDQDDDFGMDLDVPAAAGSSGAAPSTARAVQGGDRPVTPVRDEGVPDEEDLYGATPRIVRQQPQRSDVPDEEDLYGATPRIVRHQAPQPDVPDEEDDLDALIAEAESQDRVSSIVRAKAPLPATQQDDVDGEDDLDALIAEAETRDSEVRLQKPSQGAQYDGGETGNDFGEEEAAMQGMDGW</sequence>
<feature type="region of interest" description="Disordered" evidence="8">
    <location>
        <begin position="1"/>
        <end position="67"/>
    </location>
</feature>
<dbReference type="EMBL" id="SRPS01000035">
    <property type="protein sequence ID" value="KAG5973354.1"/>
    <property type="molecule type" value="Genomic_DNA"/>
</dbReference>
<evidence type="ECO:0000259" key="9">
    <source>
        <dbReference type="Pfam" id="PF07962"/>
    </source>
</evidence>
<dbReference type="PANTHER" id="PTHR13220:SF11">
    <property type="entry name" value="TIMELESS-INTERACTING PROTEIN"/>
    <property type="match status" value="1"/>
</dbReference>
<proteinExistence type="inferred from homology"/>
<comment type="caution">
    <text evidence="10">The sequence shown here is derived from an EMBL/GenBank/DDBJ whole genome shotgun (WGS) entry which is preliminary data.</text>
</comment>
<evidence type="ECO:0000256" key="6">
    <source>
        <dbReference type="ARBA" id="ARBA00023306"/>
    </source>
</evidence>
<dbReference type="Pfam" id="PF07962">
    <property type="entry name" value="Swi3"/>
    <property type="match status" value="1"/>
</dbReference>
<dbReference type="GO" id="GO:0031297">
    <property type="term" value="P:replication fork processing"/>
    <property type="evidence" value="ECO:0007669"/>
    <property type="project" value="UniProtKB-UniRule"/>
</dbReference>
<dbReference type="GO" id="GO:0006974">
    <property type="term" value="P:DNA damage response"/>
    <property type="evidence" value="ECO:0007669"/>
    <property type="project" value="UniProtKB-KW"/>
</dbReference>
<evidence type="ECO:0000256" key="4">
    <source>
        <dbReference type="ARBA" id="ARBA00022880"/>
    </source>
</evidence>
<accession>A0A9P7SRB8</accession>
<comment type="subcellular location">
    <subcellularLocation>
        <location evidence="1 7">Nucleus</location>
    </subcellularLocation>
</comment>
<dbReference type="GO" id="GO:0031298">
    <property type="term" value="C:replication fork protection complex"/>
    <property type="evidence" value="ECO:0007669"/>
    <property type="project" value="TreeGrafter"/>
</dbReference>
<keyword evidence="6 7" id="KW-0131">Cell cycle</keyword>
<feature type="compositionally biased region" description="Low complexity" evidence="8">
    <location>
        <begin position="170"/>
        <end position="183"/>
    </location>
</feature>
<keyword evidence="4" id="KW-0236">DNA replication inhibitor</keyword>
<comment type="similarity">
    <text evidence="2 7">Belongs to the CSM3 family.</text>
</comment>
<feature type="compositionally biased region" description="Acidic residues" evidence="8">
    <location>
        <begin position="281"/>
        <end position="290"/>
    </location>
</feature>
<evidence type="ECO:0000256" key="1">
    <source>
        <dbReference type="ARBA" id="ARBA00004123"/>
    </source>
</evidence>
<evidence type="ECO:0000313" key="11">
    <source>
        <dbReference type="Proteomes" id="UP000784919"/>
    </source>
</evidence>
<evidence type="ECO:0000313" key="10">
    <source>
        <dbReference type="EMBL" id="KAG5973354.1"/>
    </source>
</evidence>
<dbReference type="InterPro" id="IPR040038">
    <property type="entry name" value="TIPIN/Csm3/Swi3"/>
</dbReference>
<dbReference type="PANTHER" id="PTHR13220">
    <property type="entry name" value="TIMELESS INTERACTING-RELATED"/>
    <property type="match status" value="1"/>
</dbReference>
<dbReference type="GO" id="GO:0043111">
    <property type="term" value="P:replication fork arrest"/>
    <property type="evidence" value="ECO:0007669"/>
    <property type="project" value="TreeGrafter"/>
</dbReference>
<dbReference type="InterPro" id="IPR012923">
    <property type="entry name" value="Csm3"/>
</dbReference>
<evidence type="ECO:0000256" key="5">
    <source>
        <dbReference type="ARBA" id="ARBA00023242"/>
    </source>
</evidence>